<dbReference type="OrthoDB" id="9808822at2"/>
<dbReference type="PANTHER" id="PTHR13748:SF62">
    <property type="entry name" value="COBW DOMAIN-CONTAINING PROTEIN"/>
    <property type="match status" value="1"/>
</dbReference>
<evidence type="ECO:0000256" key="3">
    <source>
        <dbReference type="ARBA" id="ARBA00023186"/>
    </source>
</evidence>
<dbReference type="InterPro" id="IPR003495">
    <property type="entry name" value="CobW/HypB/UreG_nucleotide-bd"/>
</dbReference>
<dbReference type="EMBL" id="NOKQ01000187">
    <property type="protein sequence ID" value="OZS78720.1"/>
    <property type="molecule type" value="Genomic_DNA"/>
</dbReference>
<dbReference type="GO" id="GO:0016787">
    <property type="term" value="F:hydrolase activity"/>
    <property type="evidence" value="ECO:0007669"/>
    <property type="project" value="UniProtKB-KW"/>
</dbReference>
<dbReference type="InterPro" id="IPR011629">
    <property type="entry name" value="CobW-like_C"/>
</dbReference>
<organism evidence="8 9">
    <name type="scientific">Tetzosporium hominis</name>
    <dbReference type="NCBI Taxonomy" id="2020506"/>
    <lineage>
        <taxon>Bacteria</taxon>
        <taxon>Bacillati</taxon>
        <taxon>Bacillota</taxon>
        <taxon>Bacilli</taxon>
        <taxon>Bacillales</taxon>
        <taxon>Caryophanaceae</taxon>
        <taxon>Tetzosporium</taxon>
    </lineage>
</organism>
<dbReference type="AlphaFoldDB" id="A0A264W565"/>
<feature type="domain" description="CobW C-terminal" evidence="7">
    <location>
        <begin position="223"/>
        <end position="290"/>
    </location>
</feature>
<protein>
    <recommendedName>
        <fullName evidence="10">CobW C-terminal domain-containing protein</fullName>
    </recommendedName>
</protein>
<proteinExistence type="inferred from homology"/>
<keyword evidence="1" id="KW-0547">Nucleotide-binding</keyword>
<evidence type="ECO:0000256" key="5">
    <source>
        <dbReference type="ARBA" id="ARBA00049117"/>
    </source>
</evidence>
<evidence type="ECO:0000256" key="1">
    <source>
        <dbReference type="ARBA" id="ARBA00022741"/>
    </source>
</evidence>
<evidence type="ECO:0000313" key="8">
    <source>
        <dbReference type="EMBL" id="OZS78720.1"/>
    </source>
</evidence>
<dbReference type="GO" id="GO:0005737">
    <property type="term" value="C:cytoplasm"/>
    <property type="evidence" value="ECO:0007669"/>
    <property type="project" value="TreeGrafter"/>
</dbReference>
<name>A0A264W565_9BACL</name>
<evidence type="ECO:0008006" key="10">
    <source>
        <dbReference type="Google" id="ProtNLM"/>
    </source>
</evidence>
<evidence type="ECO:0000259" key="7">
    <source>
        <dbReference type="Pfam" id="PF07683"/>
    </source>
</evidence>
<dbReference type="Gene3D" id="3.40.50.300">
    <property type="entry name" value="P-loop containing nucleotide triphosphate hydrolases"/>
    <property type="match status" value="1"/>
</dbReference>
<comment type="catalytic activity">
    <reaction evidence="5">
        <text>GTP + H2O = GDP + phosphate + H(+)</text>
        <dbReference type="Rhea" id="RHEA:19669"/>
        <dbReference type="ChEBI" id="CHEBI:15377"/>
        <dbReference type="ChEBI" id="CHEBI:15378"/>
        <dbReference type="ChEBI" id="CHEBI:37565"/>
        <dbReference type="ChEBI" id="CHEBI:43474"/>
        <dbReference type="ChEBI" id="CHEBI:58189"/>
    </reaction>
    <physiologicalReaction direction="left-to-right" evidence="5">
        <dbReference type="Rhea" id="RHEA:19670"/>
    </physiologicalReaction>
</comment>
<accession>A0A264W565</accession>
<evidence type="ECO:0000256" key="4">
    <source>
        <dbReference type="ARBA" id="ARBA00034320"/>
    </source>
</evidence>
<dbReference type="SUPFAM" id="SSF52540">
    <property type="entry name" value="P-loop containing nucleoside triphosphate hydrolases"/>
    <property type="match status" value="1"/>
</dbReference>
<keyword evidence="3" id="KW-0143">Chaperone</keyword>
<dbReference type="GO" id="GO:0000166">
    <property type="term" value="F:nucleotide binding"/>
    <property type="evidence" value="ECO:0007669"/>
    <property type="project" value="UniProtKB-KW"/>
</dbReference>
<feature type="domain" description="CobW/HypB/UreG nucleotide-binding" evidence="6">
    <location>
        <begin position="4"/>
        <end position="182"/>
    </location>
</feature>
<dbReference type="Gene3D" id="3.30.1220.10">
    <property type="entry name" value="CobW-like, C-terminal domain"/>
    <property type="match status" value="1"/>
</dbReference>
<sequence length="382" mass="43731">MKYVYLLSGFLGSGKTTLLVKFIEHLKNKGLRPAVIMNELGALGFDSEAVEGDVPLRELLDGCICCSPAEKTEAQIQQILYQEEFDVLLIETTGAAHPVASLDVILSPLFADQFDLKGILTVIDAKRFLQRDTLPIQTKALYLEQIRHAHTLIVNKTDLINEEELSELQFTLKQLNNTAEIIEAQHAAIDFEQLTSSTKDTTPHLPSRIGKELRLGSRLDSLEHPYPQYVVEEWVQSLPDSVYRIKGYVQLPSTTHPHLFQYSYGMTQWMAEDVKVKTQLVLIGENIKTAPSLEAFSLKSLLELLYPGRDRVSELITMTEIHQFLDEELLDVRTHPRTRFNLETKRNQIEEKVKKLDCSNWQEKHFLDFVTKRYEHLSTHSN</sequence>
<dbReference type="InterPro" id="IPR036627">
    <property type="entry name" value="CobW-likC_sf"/>
</dbReference>
<dbReference type="InterPro" id="IPR027417">
    <property type="entry name" value="P-loop_NTPase"/>
</dbReference>
<dbReference type="Pfam" id="PF02492">
    <property type="entry name" value="cobW"/>
    <property type="match status" value="1"/>
</dbReference>
<gene>
    <name evidence="8" type="ORF">CF394_04055</name>
</gene>
<comment type="caution">
    <text evidence="8">The sequence shown here is derived from an EMBL/GenBank/DDBJ whole genome shotgun (WGS) entry which is preliminary data.</text>
</comment>
<dbReference type="Pfam" id="PF07683">
    <property type="entry name" value="CobW_C"/>
    <property type="match status" value="1"/>
</dbReference>
<keyword evidence="9" id="KW-1185">Reference proteome</keyword>
<dbReference type="RefSeq" id="WP_094941955.1">
    <property type="nucleotide sequence ID" value="NZ_NOKQ01000187.1"/>
</dbReference>
<evidence type="ECO:0000313" key="9">
    <source>
        <dbReference type="Proteomes" id="UP000217065"/>
    </source>
</evidence>
<dbReference type="Proteomes" id="UP000217065">
    <property type="component" value="Unassembled WGS sequence"/>
</dbReference>
<dbReference type="CDD" id="cd03112">
    <property type="entry name" value="CobW-like"/>
    <property type="match status" value="1"/>
</dbReference>
<dbReference type="InterPro" id="IPR051316">
    <property type="entry name" value="Zinc-reg_GTPase_activator"/>
</dbReference>
<keyword evidence="2" id="KW-0378">Hydrolase</keyword>
<reference evidence="8 9" key="1">
    <citation type="submission" date="2017-07" db="EMBL/GenBank/DDBJ databases">
        <title>Tetzosporium hominis gen.nov. sp.nov.</title>
        <authorList>
            <person name="Tetz G."/>
            <person name="Tetz V."/>
        </authorList>
    </citation>
    <scope>NUCLEOTIDE SEQUENCE [LARGE SCALE GENOMIC DNA]</scope>
    <source>
        <strain evidence="8 9">VT-49</strain>
    </source>
</reference>
<comment type="similarity">
    <text evidence="4">Belongs to the SIMIBI class G3E GTPase family. ZNG1 subfamily.</text>
</comment>
<dbReference type="PANTHER" id="PTHR13748">
    <property type="entry name" value="COBW-RELATED"/>
    <property type="match status" value="1"/>
</dbReference>
<evidence type="ECO:0000259" key="6">
    <source>
        <dbReference type="Pfam" id="PF02492"/>
    </source>
</evidence>
<evidence type="ECO:0000256" key="2">
    <source>
        <dbReference type="ARBA" id="ARBA00022801"/>
    </source>
</evidence>